<gene>
    <name evidence="4" type="ORF">KCQ71_10210</name>
</gene>
<keyword evidence="1" id="KW-0862">Zinc</keyword>
<evidence type="ECO:0000256" key="1">
    <source>
        <dbReference type="ARBA" id="ARBA00022833"/>
    </source>
</evidence>
<evidence type="ECO:0000256" key="3">
    <source>
        <dbReference type="SAM" id="Phobius"/>
    </source>
</evidence>
<feature type="transmembrane region" description="Helical" evidence="3">
    <location>
        <begin position="443"/>
        <end position="462"/>
    </location>
</feature>
<feature type="compositionally biased region" description="Low complexity" evidence="2">
    <location>
        <begin position="336"/>
        <end position="345"/>
    </location>
</feature>
<dbReference type="Proteomes" id="UP000826651">
    <property type="component" value="Unassembled WGS sequence"/>
</dbReference>
<evidence type="ECO:0000313" key="5">
    <source>
        <dbReference type="Proteomes" id="UP000826651"/>
    </source>
</evidence>
<evidence type="ECO:0000313" key="4">
    <source>
        <dbReference type="EMBL" id="MBZ2196527.1"/>
    </source>
</evidence>
<proteinExistence type="predicted"/>
<feature type="transmembrane region" description="Helical" evidence="3">
    <location>
        <begin position="414"/>
        <end position="431"/>
    </location>
</feature>
<feature type="transmembrane region" description="Helical" evidence="3">
    <location>
        <begin position="389"/>
        <end position="408"/>
    </location>
</feature>
<keyword evidence="3" id="KW-0812">Transmembrane</keyword>
<keyword evidence="3" id="KW-0472">Membrane</keyword>
<comment type="caution">
    <text evidence="4">The sequence shown here is derived from an EMBL/GenBank/DDBJ whole genome shotgun (WGS) entry which is preliminary data.</text>
</comment>
<organism evidence="4 5">
    <name type="scientific">Occultella gossypii</name>
    <dbReference type="NCBI Taxonomy" id="2800820"/>
    <lineage>
        <taxon>Bacteria</taxon>
        <taxon>Bacillati</taxon>
        <taxon>Actinomycetota</taxon>
        <taxon>Actinomycetes</taxon>
        <taxon>Micrococcales</taxon>
        <taxon>Ruaniaceae</taxon>
        <taxon>Occultella</taxon>
    </lineage>
</organism>
<dbReference type="Pfam" id="PF02585">
    <property type="entry name" value="PIG-L"/>
    <property type="match status" value="1"/>
</dbReference>
<keyword evidence="3" id="KW-1133">Transmembrane helix</keyword>
<feature type="region of interest" description="Disordered" evidence="2">
    <location>
        <begin position="329"/>
        <end position="355"/>
    </location>
</feature>
<dbReference type="PANTHER" id="PTHR12993">
    <property type="entry name" value="N-ACETYLGLUCOSAMINYL-PHOSPHATIDYLINOSITOL DE-N-ACETYLASE-RELATED"/>
    <property type="match status" value="1"/>
</dbReference>
<dbReference type="Gene3D" id="3.40.50.10320">
    <property type="entry name" value="LmbE-like"/>
    <property type="match status" value="1"/>
</dbReference>
<name>A0ABS7S8T8_9MICO</name>
<dbReference type="EMBL" id="JAGSHT010000010">
    <property type="protein sequence ID" value="MBZ2196527.1"/>
    <property type="molecule type" value="Genomic_DNA"/>
</dbReference>
<reference evidence="4 5" key="1">
    <citation type="submission" date="2021-04" db="EMBL/GenBank/DDBJ databases">
        <title>Ruania sp. nov., isolated from sandy soil of mangrove forest.</title>
        <authorList>
            <person name="Ge X."/>
            <person name="Huang R."/>
            <person name="Liu W."/>
        </authorList>
    </citation>
    <scope>NUCLEOTIDE SEQUENCE [LARGE SCALE GENOMIC DNA]</scope>
    <source>
        <strain evidence="4 5">N2-46</strain>
    </source>
</reference>
<dbReference type="PANTHER" id="PTHR12993:SF11">
    <property type="entry name" value="N-ACETYLGLUCOSAMINYL-PHOSPHATIDYLINOSITOL DE-N-ACETYLASE"/>
    <property type="match status" value="1"/>
</dbReference>
<keyword evidence="5" id="KW-1185">Reference proteome</keyword>
<dbReference type="InterPro" id="IPR024078">
    <property type="entry name" value="LmbE-like_dom_sf"/>
</dbReference>
<sequence length="471" mass="48033">MRVFATFAHPDDETLGAGAVLATLARRAEVTVVTATRGERGEVIPLDLKHVEGDGPALAAVREEELSAALAALGVGRHFFLDSLAEPGTAGYTDSGMAWAPGSTVRAVPAPDATADAFSLAGVDAPARLLAGLIRTLRPDLVITEEPDGGYGHPDHVHIHRVTMRAVELAADPVEAGGPGAAVGTGSAAGAEGPAGPWSVPVVAFSVRGADASRRAAAWLQAAPDRPLTATSGRALSVPNPDGEMASQVVPDGDLDLEVDVAQVADQLVAAMAAHRTQVQLATRVDATDAVGWFALSNDILVPIPARAGLQVAPGHGTSEDLHRLVAQATGPSGTDGAASAAVDPGDGDDGAVEPPPSWYPPVMAIFSVLLGVILGATGTAFHRWSEPWGLVIGLVAILAAGVLSRTFADGRGLFGYGIGVVLTVLAMTYLGPGGDVVVVDDAIGVAWLLGSMLAVLLGAFAPRRWFRDDV</sequence>
<accession>A0ABS7S8T8</accession>
<dbReference type="InterPro" id="IPR003737">
    <property type="entry name" value="GlcNAc_PI_deacetylase-related"/>
</dbReference>
<evidence type="ECO:0000256" key="2">
    <source>
        <dbReference type="SAM" id="MobiDB-lite"/>
    </source>
</evidence>
<dbReference type="SUPFAM" id="SSF102588">
    <property type="entry name" value="LmbE-like"/>
    <property type="match status" value="1"/>
</dbReference>
<protein>
    <submittedName>
        <fullName evidence="4">PIG-L family deacetylase</fullName>
    </submittedName>
</protein>